<dbReference type="CDD" id="cd05154">
    <property type="entry name" value="ACAD10_11_N-like"/>
    <property type="match status" value="1"/>
</dbReference>
<dbReference type="Pfam" id="PF01636">
    <property type="entry name" value="APH"/>
    <property type="match status" value="1"/>
</dbReference>
<name>J5Q5E6_TRIAS</name>
<dbReference type="InterPro" id="IPR052898">
    <property type="entry name" value="ACAD10-like"/>
</dbReference>
<gene>
    <name evidence="3" type="ORF">A1Q1_05999</name>
</gene>
<feature type="domain" description="Aminoglycoside phosphotransferase" evidence="2">
    <location>
        <begin position="116"/>
        <end position="290"/>
    </location>
</feature>
<dbReference type="PANTHER" id="PTHR47829">
    <property type="entry name" value="HYDROLASE, PUTATIVE (AFU_ORTHOLOGUE AFUA_1G12880)-RELATED"/>
    <property type="match status" value="1"/>
</dbReference>
<dbReference type="VEuPathDB" id="FungiDB:A1Q1_05999"/>
<dbReference type="InterPro" id="IPR041726">
    <property type="entry name" value="ACAD10_11_N"/>
</dbReference>
<sequence length="422" mass="46503">MSRTDYPKDGQAMGEIRTPISLEKLQPYLEKNIDGFAGPVTIKQFGLTGTVWPVEPDLLPADAEAVVCAPPRAARQAAVRDGAPRRPRVHDPQGAGRVQRVPSGGREGPRRSRAQGVCLCMDRDVAGAPFYVMEFLKGRIIADITMPDMPRKDREECWRSAIRTLALLATTPLDKLNLPPSFAPDPIAKPYFPRQVKGMLKVSASQSQAPLPDGKGPLGDIVHTAELRPWFEAGAQRVARADETHGASIVHGDYKIDNMVFHPTENRVIGVLDWELCTTGSPLADLSNMTIAFNIRPLSEEEAANRPPNVMGGLKGVPSEKSGIPDVATLEKWWVHDMNEGYAFLKSQGQKERAKWQWPIPHFEWVKSWMAFRLAIILQGIAARAALGQASSASATPRRDGMDFYGRCAWDTKQEAEQSAKL</sequence>
<dbReference type="Gene3D" id="3.90.1200.10">
    <property type="match status" value="1"/>
</dbReference>
<dbReference type="EMBL" id="ALBS01000324">
    <property type="protein sequence ID" value="EJT45553.1"/>
    <property type="molecule type" value="Genomic_DNA"/>
</dbReference>
<feature type="region of interest" description="Disordered" evidence="1">
    <location>
        <begin position="77"/>
        <end position="112"/>
    </location>
</feature>
<dbReference type="OrthoDB" id="191037at2759"/>
<dbReference type="KEGG" id="tasa:A1Q1_05999"/>
<evidence type="ECO:0000313" key="3">
    <source>
        <dbReference type="EMBL" id="EJT45553.1"/>
    </source>
</evidence>
<dbReference type="HOGENOM" id="CLU_007526_0_2_1"/>
<reference evidence="3 4" key="1">
    <citation type="journal article" date="2012" name="Eukaryot. Cell">
        <title>Draft genome sequence of CBS 2479, the standard type strain of Trichosporon asahii.</title>
        <authorList>
            <person name="Yang R.Y."/>
            <person name="Li H.T."/>
            <person name="Zhu H."/>
            <person name="Zhou G.P."/>
            <person name="Wang M."/>
            <person name="Wang L."/>
        </authorList>
    </citation>
    <scope>NUCLEOTIDE SEQUENCE [LARGE SCALE GENOMIC DNA]</scope>
    <source>
        <strain evidence="4">ATCC 90039 / CBS 2479 / JCM 2466 / KCTC 7840 / NCYC 2677 / UAMH 7654</strain>
    </source>
</reference>
<dbReference type="Proteomes" id="UP000002748">
    <property type="component" value="Unassembled WGS sequence"/>
</dbReference>
<dbReference type="AlphaFoldDB" id="J5Q5E6"/>
<protein>
    <recommendedName>
        <fullName evidence="2">Aminoglycoside phosphotransferase domain-containing protein</fullName>
    </recommendedName>
</protein>
<evidence type="ECO:0000313" key="4">
    <source>
        <dbReference type="Proteomes" id="UP000002748"/>
    </source>
</evidence>
<evidence type="ECO:0000259" key="2">
    <source>
        <dbReference type="Pfam" id="PF01636"/>
    </source>
</evidence>
<dbReference type="InterPro" id="IPR011009">
    <property type="entry name" value="Kinase-like_dom_sf"/>
</dbReference>
<dbReference type="GeneID" id="25989511"/>
<comment type="caution">
    <text evidence="3">The sequence shown here is derived from an EMBL/GenBank/DDBJ whole genome shotgun (WGS) entry which is preliminary data.</text>
</comment>
<dbReference type="SUPFAM" id="SSF56112">
    <property type="entry name" value="Protein kinase-like (PK-like)"/>
    <property type="match status" value="1"/>
</dbReference>
<accession>J5Q5E6</accession>
<dbReference type="RefSeq" id="XP_014176683.1">
    <property type="nucleotide sequence ID" value="XM_014321208.1"/>
</dbReference>
<dbReference type="PANTHER" id="PTHR47829:SF1">
    <property type="entry name" value="HAD FAMILY PHOSPHATASE"/>
    <property type="match status" value="1"/>
</dbReference>
<proteinExistence type="predicted"/>
<organism evidence="3 4">
    <name type="scientific">Trichosporon asahii var. asahii (strain ATCC 90039 / CBS 2479 / JCM 2466 / KCTC 7840 / NBRC 103889/ NCYC 2677 / UAMH 7654)</name>
    <name type="common">Yeast</name>
    <dbReference type="NCBI Taxonomy" id="1186058"/>
    <lineage>
        <taxon>Eukaryota</taxon>
        <taxon>Fungi</taxon>
        <taxon>Dikarya</taxon>
        <taxon>Basidiomycota</taxon>
        <taxon>Agaricomycotina</taxon>
        <taxon>Tremellomycetes</taxon>
        <taxon>Trichosporonales</taxon>
        <taxon>Trichosporonaceae</taxon>
        <taxon>Trichosporon</taxon>
    </lineage>
</organism>
<dbReference type="InterPro" id="IPR002575">
    <property type="entry name" value="Aminoglycoside_PTrfase"/>
</dbReference>
<evidence type="ECO:0000256" key="1">
    <source>
        <dbReference type="SAM" id="MobiDB-lite"/>
    </source>
</evidence>